<reference evidence="1 2" key="1">
    <citation type="submission" date="2017-05" db="EMBL/GenBank/DDBJ databases">
        <authorList>
            <person name="Varghese N."/>
            <person name="Submissions S."/>
        </authorList>
    </citation>
    <scope>NUCLEOTIDE SEQUENCE [LARGE SCALE GENOMIC DNA]</scope>
    <source>
        <strain evidence="1 2">DSM 29506</strain>
    </source>
</reference>
<dbReference type="PIRSF" id="PIRSF020680">
    <property type="entry name" value="PhnH"/>
    <property type="match status" value="1"/>
</dbReference>
<dbReference type="NCBIfam" id="TIGR03292">
    <property type="entry name" value="PhnH_redo"/>
    <property type="match status" value="1"/>
</dbReference>
<dbReference type="GO" id="GO:0019634">
    <property type="term" value="P:organic phosphonate metabolic process"/>
    <property type="evidence" value="ECO:0007669"/>
    <property type="project" value="InterPro"/>
</dbReference>
<proteinExistence type="predicted"/>
<organism evidence="1 2">
    <name type="scientific">Thalassovita litoralis</name>
    <dbReference type="NCBI Taxonomy" id="1010611"/>
    <lineage>
        <taxon>Bacteria</taxon>
        <taxon>Pseudomonadati</taxon>
        <taxon>Pseudomonadota</taxon>
        <taxon>Alphaproteobacteria</taxon>
        <taxon>Rhodobacterales</taxon>
        <taxon>Roseobacteraceae</taxon>
        <taxon>Thalassovita</taxon>
    </lineage>
</organism>
<name>A0A521ER25_9RHOB</name>
<dbReference type="InterPro" id="IPR038058">
    <property type="entry name" value="PhnH-like_sp"/>
</dbReference>
<keyword evidence="2" id="KW-1185">Reference proteome</keyword>
<dbReference type="AlphaFoldDB" id="A0A521ER25"/>
<evidence type="ECO:0000313" key="1">
    <source>
        <dbReference type="EMBL" id="SMO85871.1"/>
    </source>
</evidence>
<sequence length="194" mass="20319">MQQTAMTETALTGGFSDAPQQSARAFRAAMNAMARPGLIEQVDGAEPPAPMSKAAGVLALVLLDGETPVHLAGALDCPQVRDWITFHTGAPFAGREFCAFAFGAWDDLMPLGGYRIGMAEYPDRSATLIVEMPALTAAGAILRGPGIKDSAALNLPDPAQLARNAAQFPLGLDFFFTCGDALAALPRSTRIEVA</sequence>
<evidence type="ECO:0000313" key="2">
    <source>
        <dbReference type="Proteomes" id="UP000316030"/>
    </source>
</evidence>
<dbReference type="EMBL" id="FXTO01000018">
    <property type="protein sequence ID" value="SMO85871.1"/>
    <property type="molecule type" value="Genomic_DNA"/>
</dbReference>
<gene>
    <name evidence="1" type="ORF">SAMN06265173_11841</name>
</gene>
<protein>
    <submittedName>
        <fullName evidence="1">Alpha-D-ribose 1-methylphosphonate 5-triphosphate synthase subunit PhnH</fullName>
    </submittedName>
</protein>
<accession>A0A521ER25</accession>
<dbReference type="Gene3D" id="3.40.50.11310">
    <property type="entry name" value="Bacterial phosphonate metabolism protein PhnH"/>
    <property type="match status" value="1"/>
</dbReference>
<dbReference type="InterPro" id="IPR008772">
    <property type="entry name" value="Phosphonate_metab_PhnH"/>
</dbReference>
<dbReference type="Proteomes" id="UP000316030">
    <property type="component" value="Unassembled WGS sequence"/>
</dbReference>
<dbReference type="SUPFAM" id="SSF159709">
    <property type="entry name" value="PhnH-like"/>
    <property type="match status" value="1"/>
</dbReference>
<dbReference type="Pfam" id="PF05845">
    <property type="entry name" value="PhnH"/>
    <property type="match status" value="1"/>
</dbReference>